<protein>
    <recommendedName>
        <fullName evidence="3">Transposase</fullName>
    </recommendedName>
</protein>
<dbReference type="EMBL" id="CABWIH010000029">
    <property type="protein sequence ID" value="VWL91217.1"/>
    <property type="molecule type" value="Genomic_DNA"/>
</dbReference>
<evidence type="ECO:0008006" key="3">
    <source>
        <dbReference type="Google" id="ProtNLM"/>
    </source>
</evidence>
<gene>
    <name evidence="1" type="ORF">LMKDKBCB_01283</name>
</gene>
<evidence type="ECO:0000313" key="1">
    <source>
        <dbReference type="EMBL" id="VWL91217.1"/>
    </source>
</evidence>
<evidence type="ECO:0000313" key="2">
    <source>
        <dbReference type="Proteomes" id="UP000330807"/>
    </source>
</evidence>
<organism evidence="1 2">
    <name type="scientific">Collinsella aerofaciens</name>
    <dbReference type="NCBI Taxonomy" id="74426"/>
    <lineage>
        <taxon>Bacteria</taxon>
        <taxon>Bacillati</taxon>
        <taxon>Actinomycetota</taxon>
        <taxon>Coriobacteriia</taxon>
        <taxon>Coriobacteriales</taxon>
        <taxon>Coriobacteriaceae</taxon>
        <taxon>Collinsella</taxon>
    </lineage>
</organism>
<accession>A0A5K1ISN9</accession>
<reference evidence="1 2" key="1">
    <citation type="submission" date="2019-10" db="EMBL/GenBank/DDBJ databases">
        <authorList>
            <person name="Wolf R A."/>
        </authorList>
    </citation>
    <scope>NUCLEOTIDE SEQUENCE [LARGE SCALE GENOMIC DNA]</scope>
    <source>
        <strain evidence="1">Collinsella_aerofaciens_AK_138A</strain>
    </source>
</reference>
<name>A0A5K1ISN9_9ACTN</name>
<proteinExistence type="predicted"/>
<sequence>MAEAPVSASDMRWRYQMSAYRLTLERMEIVQSMSWNGSCLDNANAENFFLMVKIQLYYDWEGAIQTFSKGIWKSTSTDATAAASGSV</sequence>
<dbReference type="Proteomes" id="UP000330807">
    <property type="component" value="Unassembled WGS sequence"/>
</dbReference>
<dbReference type="AlphaFoldDB" id="A0A5K1ISN9"/>
<dbReference type="RefSeq" id="WP_156063012.1">
    <property type="nucleotide sequence ID" value="NZ_CABWIH010000029.1"/>
</dbReference>